<dbReference type="PANTHER" id="PTHR11527">
    <property type="entry name" value="HEAT-SHOCK PROTEIN 20 FAMILY MEMBER"/>
    <property type="match status" value="1"/>
</dbReference>
<evidence type="ECO:0000256" key="3">
    <source>
        <dbReference type="RuleBase" id="RU003616"/>
    </source>
</evidence>
<dbReference type="CDD" id="cd06464">
    <property type="entry name" value="ACD_sHsps-like"/>
    <property type="match status" value="1"/>
</dbReference>
<accession>A0A7N0U034</accession>
<dbReference type="GO" id="GO:0009408">
    <property type="term" value="P:response to heat"/>
    <property type="evidence" value="ECO:0007669"/>
    <property type="project" value="EnsemblPlants"/>
</dbReference>
<reference evidence="5" key="1">
    <citation type="submission" date="2021-01" db="UniProtKB">
        <authorList>
            <consortium name="EnsemblPlants"/>
        </authorList>
    </citation>
    <scope>IDENTIFICATION</scope>
</reference>
<proteinExistence type="inferred from homology"/>
<feature type="domain" description="SHSP" evidence="4">
    <location>
        <begin position="36"/>
        <end position="154"/>
    </location>
</feature>
<comment type="similarity">
    <text evidence="2 3">Belongs to the small heat shock protein (HSP20) family.</text>
</comment>
<dbReference type="InterPro" id="IPR002068">
    <property type="entry name" value="A-crystallin/Hsp20_dom"/>
</dbReference>
<dbReference type="AlphaFoldDB" id="A0A7N0U034"/>
<evidence type="ECO:0000313" key="5">
    <source>
        <dbReference type="EnsemblPlants" id="Kaladp0048s0531.1.v1.1.CDS.1"/>
    </source>
</evidence>
<keyword evidence="1" id="KW-0346">Stress response</keyword>
<protein>
    <recommendedName>
        <fullName evidence="4">SHSP domain-containing protein</fullName>
    </recommendedName>
</protein>
<dbReference type="InterPro" id="IPR008978">
    <property type="entry name" value="HSP20-like_chaperone"/>
</dbReference>
<evidence type="ECO:0000256" key="1">
    <source>
        <dbReference type="ARBA" id="ARBA00023016"/>
    </source>
</evidence>
<organism evidence="5 6">
    <name type="scientific">Kalanchoe fedtschenkoi</name>
    <name type="common">Lavender scallops</name>
    <name type="synonym">South American air plant</name>
    <dbReference type="NCBI Taxonomy" id="63787"/>
    <lineage>
        <taxon>Eukaryota</taxon>
        <taxon>Viridiplantae</taxon>
        <taxon>Streptophyta</taxon>
        <taxon>Embryophyta</taxon>
        <taxon>Tracheophyta</taxon>
        <taxon>Spermatophyta</taxon>
        <taxon>Magnoliopsida</taxon>
        <taxon>eudicotyledons</taxon>
        <taxon>Gunneridae</taxon>
        <taxon>Pentapetalae</taxon>
        <taxon>Saxifragales</taxon>
        <taxon>Crassulaceae</taxon>
        <taxon>Kalanchoe</taxon>
    </lineage>
</organism>
<dbReference type="SUPFAM" id="SSF49764">
    <property type="entry name" value="HSP20-like chaperones"/>
    <property type="match status" value="1"/>
</dbReference>
<evidence type="ECO:0000259" key="4">
    <source>
        <dbReference type="PROSITE" id="PS01031"/>
    </source>
</evidence>
<dbReference type="Pfam" id="PF00011">
    <property type="entry name" value="HSP20"/>
    <property type="match status" value="1"/>
</dbReference>
<dbReference type="OMA" id="HETSENR"/>
<dbReference type="Gramene" id="Kaladp0048s0531.1.v1.1">
    <property type="protein sequence ID" value="Kaladp0048s0531.1.v1.1.CDS.1"/>
    <property type="gene ID" value="Kaladp0048s0531.v1.1"/>
</dbReference>
<keyword evidence="6" id="KW-1185">Reference proteome</keyword>
<dbReference type="Gene3D" id="2.60.40.790">
    <property type="match status" value="1"/>
</dbReference>
<dbReference type="Proteomes" id="UP000594263">
    <property type="component" value="Unplaced"/>
</dbReference>
<sequence>MNGLVDTLGDDIAATVTHLLNFPDLTPRRVPTDRKSPIASSTIPTDVVELENEYVFYLDVPGLSKADVQVTVEEEQLLVVRSVRKRKREDGEDEGCKILRLERRGRENLQRKFRLPEDADVGKITAKCENGVLKVVVGKNPPPAKGKTVQVKIA</sequence>
<name>A0A7N0U034_KALFE</name>
<evidence type="ECO:0000256" key="2">
    <source>
        <dbReference type="PROSITE-ProRule" id="PRU00285"/>
    </source>
</evidence>
<evidence type="ECO:0000313" key="6">
    <source>
        <dbReference type="Proteomes" id="UP000594263"/>
    </source>
</evidence>
<dbReference type="EnsemblPlants" id="Kaladp0048s0531.1.v1.1">
    <property type="protein sequence ID" value="Kaladp0048s0531.1.v1.1.CDS.1"/>
    <property type="gene ID" value="Kaladp0048s0531.v1.1"/>
</dbReference>
<dbReference type="InterPro" id="IPR031107">
    <property type="entry name" value="Small_HSP"/>
</dbReference>
<dbReference type="PROSITE" id="PS01031">
    <property type="entry name" value="SHSP"/>
    <property type="match status" value="1"/>
</dbReference>